<dbReference type="PANTHER" id="PTHR34846:SF10">
    <property type="entry name" value="CYTOPLASMIC PROTEIN"/>
    <property type="match status" value="1"/>
</dbReference>
<dbReference type="PANTHER" id="PTHR34846">
    <property type="entry name" value="4-CARBOXYMUCONOLACTONE DECARBOXYLASE FAMILY PROTEIN (AFU_ORTHOLOGUE AFUA_6G11590)"/>
    <property type="match status" value="1"/>
</dbReference>
<dbReference type="EMBL" id="FNKK01000002">
    <property type="protein sequence ID" value="SDQ45033.1"/>
    <property type="molecule type" value="Genomic_DNA"/>
</dbReference>
<evidence type="ECO:0008006" key="3">
    <source>
        <dbReference type="Google" id="ProtNLM"/>
    </source>
</evidence>
<protein>
    <recommendedName>
        <fullName evidence="3">Alkylhydroperoxidase family enzyme, contains CxxC motif</fullName>
    </recommendedName>
</protein>
<dbReference type="RefSeq" id="WP_093257710.1">
    <property type="nucleotide sequence ID" value="NZ_FNKK01000002.1"/>
</dbReference>
<dbReference type="AlphaFoldDB" id="A0A1H1AZG1"/>
<keyword evidence="2" id="KW-1185">Reference proteome</keyword>
<sequence length="188" mass="21253">MARIPLRARRGVLSRAIDWYSRRRFGDVLDPCRAYAHNTRVLLSYLGLEMGVLKWNKAEPTLKHLAAMTAAAKIGCAWCLDFGYWEGHHTGLPTEKSRAVTAWRDHPEVYTELERMVMEYAEAMTDTPPTVTDEMVRRLLDRLGEEALVEITALVAVENLRSRGNSAFGLTGQGFSDRCAVPSTNERR</sequence>
<accession>A0A1H1AZG1</accession>
<evidence type="ECO:0000313" key="2">
    <source>
        <dbReference type="Proteomes" id="UP000217103"/>
    </source>
</evidence>
<name>A0A1H1AZG1_9ACTN</name>
<organism evidence="1 2">
    <name type="scientific">Thermostaphylospora chromogena</name>
    <dbReference type="NCBI Taxonomy" id="35622"/>
    <lineage>
        <taxon>Bacteria</taxon>
        <taxon>Bacillati</taxon>
        <taxon>Actinomycetota</taxon>
        <taxon>Actinomycetes</taxon>
        <taxon>Streptosporangiales</taxon>
        <taxon>Thermomonosporaceae</taxon>
        <taxon>Thermostaphylospora</taxon>
    </lineage>
</organism>
<proteinExistence type="predicted"/>
<dbReference type="Gene3D" id="1.20.1290.10">
    <property type="entry name" value="AhpD-like"/>
    <property type="match status" value="1"/>
</dbReference>
<reference evidence="1 2" key="1">
    <citation type="submission" date="2016-10" db="EMBL/GenBank/DDBJ databases">
        <authorList>
            <person name="de Groot N.N."/>
        </authorList>
    </citation>
    <scope>NUCLEOTIDE SEQUENCE [LARGE SCALE GENOMIC DNA]</scope>
    <source>
        <strain evidence="1 2">DSM 43794</strain>
    </source>
</reference>
<dbReference type="Proteomes" id="UP000217103">
    <property type="component" value="Unassembled WGS sequence"/>
</dbReference>
<gene>
    <name evidence="1" type="ORF">SAMN04489764_0724</name>
</gene>
<dbReference type="OrthoDB" id="657225at2"/>
<dbReference type="SUPFAM" id="SSF69118">
    <property type="entry name" value="AhpD-like"/>
    <property type="match status" value="1"/>
</dbReference>
<evidence type="ECO:0000313" key="1">
    <source>
        <dbReference type="EMBL" id="SDQ45033.1"/>
    </source>
</evidence>
<dbReference type="STRING" id="35622.SAMN04489764_0724"/>
<dbReference type="InterPro" id="IPR029032">
    <property type="entry name" value="AhpD-like"/>
</dbReference>